<proteinExistence type="predicted"/>
<dbReference type="EMBL" id="LT629758">
    <property type="protein sequence ID" value="SDT29335.1"/>
    <property type="molecule type" value="Genomic_DNA"/>
</dbReference>
<evidence type="ECO:0000313" key="2">
    <source>
        <dbReference type="Proteomes" id="UP000198688"/>
    </source>
</evidence>
<name>A0A1H1Z681_9ACTN</name>
<dbReference type="AlphaFoldDB" id="A0A1H1Z681"/>
<reference evidence="1 2" key="1">
    <citation type="submission" date="2016-10" db="EMBL/GenBank/DDBJ databases">
        <authorList>
            <person name="de Groot N.N."/>
        </authorList>
    </citation>
    <scope>NUCLEOTIDE SEQUENCE [LARGE SCALE GENOMIC DNA]</scope>
    <source>
        <strain evidence="1 2">DSM 43941</strain>
    </source>
</reference>
<dbReference type="Proteomes" id="UP000198688">
    <property type="component" value="Chromosome I"/>
</dbReference>
<organism evidence="1 2">
    <name type="scientific">Actinoplanes derwentensis</name>
    <dbReference type="NCBI Taxonomy" id="113562"/>
    <lineage>
        <taxon>Bacteria</taxon>
        <taxon>Bacillati</taxon>
        <taxon>Actinomycetota</taxon>
        <taxon>Actinomycetes</taxon>
        <taxon>Micromonosporales</taxon>
        <taxon>Micromonosporaceae</taxon>
        <taxon>Actinoplanes</taxon>
    </lineage>
</organism>
<accession>A0A1H1Z681</accession>
<dbReference type="STRING" id="113562.SAMN04489716_3168"/>
<evidence type="ECO:0000313" key="1">
    <source>
        <dbReference type="EMBL" id="SDT29335.1"/>
    </source>
</evidence>
<sequence length="51" mass="5723">MIYAMMIPHRWNRPAAIEVCLEALATGRVHGFSPNHDPELAAWRPLLRGVG</sequence>
<dbReference type="OrthoDB" id="4974465at2"/>
<keyword evidence="2" id="KW-1185">Reference proteome</keyword>
<dbReference type="RefSeq" id="WP_157751602.1">
    <property type="nucleotide sequence ID" value="NZ_BOMJ01000001.1"/>
</dbReference>
<gene>
    <name evidence="1" type="ORF">SAMN04489716_3168</name>
</gene>
<protein>
    <submittedName>
        <fullName evidence="1">Uncharacterized protein</fullName>
    </submittedName>
</protein>